<dbReference type="InterPro" id="IPR009057">
    <property type="entry name" value="Homeodomain-like_sf"/>
</dbReference>
<dbReference type="PANTHER" id="PTHR30146">
    <property type="entry name" value="LACI-RELATED TRANSCRIPTIONAL REPRESSOR"/>
    <property type="match status" value="1"/>
</dbReference>
<dbReference type="Gene3D" id="1.10.10.60">
    <property type="entry name" value="Homeodomain-like"/>
    <property type="match status" value="1"/>
</dbReference>
<feature type="region of interest" description="Disordered" evidence="4">
    <location>
        <begin position="1"/>
        <end position="54"/>
    </location>
</feature>
<comment type="caution">
    <text evidence="6">The sequence shown here is derived from an EMBL/GenBank/DDBJ whole genome shotgun (WGS) entry which is preliminary data.</text>
</comment>
<dbReference type="GO" id="GO:0003700">
    <property type="term" value="F:DNA-binding transcription factor activity"/>
    <property type="evidence" value="ECO:0007669"/>
    <property type="project" value="InterPro"/>
</dbReference>
<keyword evidence="2" id="KW-0238">DNA-binding</keyword>
<gene>
    <name evidence="6" type="ORF">G4L39_06270</name>
</gene>
<dbReference type="SUPFAM" id="SSF53822">
    <property type="entry name" value="Periplasmic binding protein-like I"/>
    <property type="match status" value="1"/>
</dbReference>
<evidence type="ECO:0000259" key="5">
    <source>
        <dbReference type="PROSITE" id="PS01124"/>
    </source>
</evidence>
<dbReference type="Pfam" id="PF12833">
    <property type="entry name" value="HTH_18"/>
    <property type="match status" value="1"/>
</dbReference>
<dbReference type="EMBL" id="JAAKYA010000042">
    <property type="protein sequence ID" value="NGO39001.1"/>
    <property type="molecule type" value="Genomic_DNA"/>
</dbReference>
<dbReference type="Gene3D" id="3.40.50.2300">
    <property type="match status" value="2"/>
</dbReference>
<sequence length="438" mass="48038">MAGAPTNNTGPETLVPPAGAVATEVASKGSEAEAPSRARPATVTRGRTRKRVSPRTSIPRVALLIESSRAAGRALLCGIARYAHHHGPWSFYWEARGLENPSPSALVLDADGVIMRDTGQVEQVLARGLPTVVVCHRHAEMDGVISVVTDGEVIGRLAAEHLLACGVRHFAFCGYKDCTWSESRWASFQQRVAEAGFEATVFRVQAEVTGAPWQDQRPAIARWLQTLPRPVGLMACNDDLGHEVVAACKLVGLSVPDDVAVIGADNDEVVCGLSDPPLSSVHINFEQAGYEAAEVLDRLMRRGRGETGRILVRASHVVPRRSTDILAVDDPVLARGLQFIRDHAREPFLVDDVARAAGISRRALEKRFRRFLGRSILHEIRRVRADQIARMLVETDLPVSEIAQHLGFTDVQHVARYFRAAKHMSPLAWRKLYGRRPS</sequence>
<dbReference type="InterPro" id="IPR046335">
    <property type="entry name" value="LacI/GalR-like_sensor"/>
</dbReference>
<dbReference type="SMART" id="SM00342">
    <property type="entry name" value="HTH_ARAC"/>
    <property type="match status" value="1"/>
</dbReference>
<organism evidence="6 7">
    <name type="scientific">Limisphaera ngatamarikiensis</name>
    <dbReference type="NCBI Taxonomy" id="1324935"/>
    <lineage>
        <taxon>Bacteria</taxon>
        <taxon>Pseudomonadati</taxon>
        <taxon>Verrucomicrobiota</taxon>
        <taxon>Verrucomicrobiia</taxon>
        <taxon>Limisphaerales</taxon>
        <taxon>Limisphaeraceae</taxon>
        <taxon>Limisphaera</taxon>
    </lineage>
</organism>
<dbReference type="PANTHER" id="PTHR30146:SF24">
    <property type="entry name" value="XYLOSE OPERON REGULATORY PROTEIN"/>
    <property type="match status" value="1"/>
</dbReference>
<accession>A0A6M1RUB3</accession>
<dbReference type="InterPro" id="IPR018060">
    <property type="entry name" value="HTH_AraC"/>
</dbReference>
<evidence type="ECO:0000256" key="3">
    <source>
        <dbReference type="ARBA" id="ARBA00023163"/>
    </source>
</evidence>
<feature type="domain" description="HTH araC/xylS-type" evidence="5">
    <location>
        <begin position="334"/>
        <end position="432"/>
    </location>
</feature>
<keyword evidence="1" id="KW-0805">Transcription regulation</keyword>
<feature type="compositionally biased region" description="Polar residues" evidence="4">
    <location>
        <begin position="1"/>
        <end position="11"/>
    </location>
</feature>
<protein>
    <submittedName>
        <fullName evidence="6">Substrate-binding domain-containing protein</fullName>
    </submittedName>
</protein>
<dbReference type="PROSITE" id="PS01124">
    <property type="entry name" value="HTH_ARAC_FAMILY_2"/>
    <property type="match status" value="1"/>
</dbReference>
<evidence type="ECO:0000313" key="7">
    <source>
        <dbReference type="Proteomes" id="UP000477311"/>
    </source>
</evidence>
<evidence type="ECO:0000256" key="4">
    <source>
        <dbReference type="SAM" id="MobiDB-lite"/>
    </source>
</evidence>
<keyword evidence="7" id="KW-1185">Reference proteome</keyword>
<dbReference type="GO" id="GO:0000976">
    <property type="term" value="F:transcription cis-regulatory region binding"/>
    <property type="evidence" value="ECO:0007669"/>
    <property type="project" value="TreeGrafter"/>
</dbReference>
<dbReference type="InterPro" id="IPR028082">
    <property type="entry name" value="Peripla_BP_I"/>
</dbReference>
<keyword evidence="3" id="KW-0804">Transcription</keyword>
<evidence type="ECO:0000256" key="1">
    <source>
        <dbReference type="ARBA" id="ARBA00023015"/>
    </source>
</evidence>
<proteinExistence type="predicted"/>
<dbReference type="AlphaFoldDB" id="A0A6M1RUB3"/>
<dbReference type="SUPFAM" id="SSF46689">
    <property type="entry name" value="Homeodomain-like"/>
    <property type="match status" value="2"/>
</dbReference>
<evidence type="ECO:0000256" key="2">
    <source>
        <dbReference type="ARBA" id="ARBA00023125"/>
    </source>
</evidence>
<name>A0A6M1RUB3_9BACT</name>
<dbReference type="RefSeq" id="WP_165106767.1">
    <property type="nucleotide sequence ID" value="NZ_JAAKYA010000042.1"/>
</dbReference>
<evidence type="ECO:0000313" key="6">
    <source>
        <dbReference type="EMBL" id="NGO39001.1"/>
    </source>
</evidence>
<dbReference type="Pfam" id="PF13377">
    <property type="entry name" value="Peripla_BP_3"/>
    <property type="match status" value="1"/>
</dbReference>
<dbReference type="CDD" id="cd01543">
    <property type="entry name" value="PBP1_XylR"/>
    <property type="match status" value="1"/>
</dbReference>
<dbReference type="Proteomes" id="UP000477311">
    <property type="component" value="Unassembled WGS sequence"/>
</dbReference>
<reference evidence="6 7" key="1">
    <citation type="submission" date="2020-02" db="EMBL/GenBank/DDBJ databases">
        <title>Draft genome sequence of Limisphaera ngatamarikiensis NGM72.4T, a thermophilic Verrucomicrobia grouped in subdivision 3.</title>
        <authorList>
            <person name="Carere C.R."/>
            <person name="Steen J."/>
            <person name="Hugenholtz P."/>
            <person name="Stott M.B."/>
        </authorList>
    </citation>
    <scope>NUCLEOTIDE SEQUENCE [LARGE SCALE GENOMIC DNA]</scope>
    <source>
        <strain evidence="6 7">NGM72.4</strain>
    </source>
</reference>